<feature type="region of interest" description="Disordered" evidence="1">
    <location>
        <begin position="17"/>
        <end position="91"/>
    </location>
</feature>
<evidence type="ECO:0008006" key="4">
    <source>
        <dbReference type="Google" id="ProtNLM"/>
    </source>
</evidence>
<reference evidence="2 3" key="2">
    <citation type="submission" date="2020-03" db="EMBL/GenBank/DDBJ databases">
        <authorList>
            <person name="Ichikawa N."/>
            <person name="Kimura A."/>
            <person name="Kitahashi Y."/>
            <person name="Uohara A."/>
        </authorList>
    </citation>
    <scope>NUCLEOTIDE SEQUENCE [LARGE SCALE GENOMIC DNA]</scope>
    <source>
        <strain evidence="2 3">NBRC 107702</strain>
    </source>
</reference>
<sequence>MPDVIGARLWAAPNSVRGGRAMGRGRAKAKQTKVARELKYHSPNTDLAALQRELSGSGKSDHVIDDEYKEYVDDDEDDDADDPDDWAPRAR</sequence>
<evidence type="ECO:0000256" key="1">
    <source>
        <dbReference type="SAM" id="MobiDB-lite"/>
    </source>
</evidence>
<keyword evidence="3" id="KW-1185">Reference proteome</keyword>
<proteinExistence type="predicted"/>
<gene>
    <name evidence="2" type="ORF">Pflav_071700</name>
</gene>
<feature type="compositionally biased region" description="Acidic residues" evidence="1">
    <location>
        <begin position="72"/>
        <end position="85"/>
    </location>
</feature>
<dbReference type="KEGG" id="pfla:Pflav_071700"/>
<organism evidence="2 3">
    <name type="scientific">Phytohabitans flavus</name>
    <dbReference type="NCBI Taxonomy" id="1076124"/>
    <lineage>
        <taxon>Bacteria</taxon>
        <taxon>Bacillati</taxon>
        <taxon>Actinomycetota</taxon>
        <taxon>Actinomycetes</taxon>
        <taxon>Micromonosporales</taxon>
        <taxon>Micromonosporaceae</taxon>
    </lineage>
</organism>
<reference evidence="2 3" key="1">
    <citation type="submission" date="2020-03" db="EMBL/GenBank/DDBJ databases">
        <title>Whole genome shotgun sequence of Phytohabitans flavus NBRC 107702.</title>
        <authorList>
            <person name="Komaki H."/>
            <person name="Tamura T."/>
        </authorList>
    </citation>
    <scope>NUCLEOTIDE SEQUENCE [LARGE SCALE GENOMIC DNA]</scope>
    <source>
        <strain evidence="2 3">NBRC 107702</strain>
    </source>
</reference>
<dbReference type="InterPro" id="IPR021426">
    <property type="entry name" value="DUF3073"/>
</dbReference>
<name>A0A6F8Y3X5_9ACTN</name>
<dbReference type="EMBL" id="AP022870">
    <property type="protein sequence ID" value="BCB80760.1"/>
    <property type="molecule type" value="Genomic_DNA"/>
</dbReference>
<evidence type="ECO:0000313" key="2">
    <source>
        <dbReference type="EMBL" id="BCB80760.1"/>
    </source>
</evidence>
<feature type="compositionally biased region" description="Basic and acidic residues" evidence="1">
    <location>
        <begin position="59"/>
        <end position="71"/>
    </location>
</feature>
<dbReference type="Proteomes" id="UP000502508">
    <property type="component" value="Chromosome"/>
</dbReference>
<dbReference type="Pfam" id="PF11273">
    <property type="entry name" value="DUF3073"/>
    <property type="match status" value="1"/>
</dbReference>
<accession>A0A6F8Y3X5</accession>
<evidence type="ECO:0000313" key="3">
    <source>
        <dbReference type="Proteomes" id="UP000502508"/>
    </source>
</evidence>
<dbReference type="AlphaFoldDB" id="A0A6F8Y3X5"/>
<feature type="compositionally biased region" description="Basic residues" evidence="1">
    <location>
        <begin position="23"/>
        <end position="33"/>
    </location>
</feature>
<protein>
    <recommendedName>
        <fullName evidence="4">DUF3073 domain-containing protein</fullName>
    </recommendedName>
</protein>